<feature type="coiled-coil region" evidence="1">
    <location>
        <begin position="32"/>
        <end position="89"/>
    </location>
</feature>
<comment type="caution">
    <text evidence="4">The sequence shown here is derived from an EMBL/GenBank/DDBJ whole genome shotgun (WGS) entry which is preliminary data.</text>
</comment>
<dbReference type="Pfam" id="PF17111">
    <property type="entry name" value="PigL_N"/>
    <property type="match status" value="1"/>
</dbReference>
<feature type="compositionally biased region" description="Basic residues" evidence="2">
    <location>
        <begin position="513"/>
        <end position="523"/>
    </location>
</feature>
<feature type="region of interest" description="Disordered" evidence="2">
    <location>
        <begin position="493"/>
        <end position="539"/>
    </location>
</feature>
<keyword evidence="5" id="KW-1185">Reference proteome</keyword>
<sequence length="539" mass="59971">MADPLSIAAGIIRFLSSGIQVTQSLVDFYSVYKDRDTNLAKITQNIENLQNTFRALEIAVQHHQSQANAEELLQEVGKATQKCQKILMELQMECQKLHTDSVADVIGSHRVAGHRAAYPFRKSTIQKIEEDIGETREALSFALDVLQLKSHSRIEDESSSACEHIYRAGDCQSDMSDAPSIFSLPSRQSTSLTTNTHLTAEEMHSAIDELVGIFLEDKELAILYREAILERRIARSRFVRNFRRLLKRFAAGLKEEAGEAIDLDLANLISSKAGLVADKVGSKIEQQYSQPDTIAAREKVEYEAQDASSADEDGDGQERALDEKFPALVSHGRSFIKESIAFQKLQEEFKSFIMPPRLNEGPNNEPFVDVESWFKRWIRAISPRSQALDPKYEAPGLAKRVQDLKELLAEIGLVEKGIPKNHQRFRWTNRHGKKLYDDYIVHEPGAIQALQEYLDATTVPPGPTNASPISSQAQASSRAANISGTVVTDLSTSVVTPSPASPVNPVPASHRPTLLRRRAKTTRASRSPPSGHHLGVLKY</sequence>
<dbReference type="AlphaFoldDB" id="A0A1F5L8K1"/>
<gene>
    <name evidence="4" type="ORF">PENARI_c021G00413</name>
</gene>
<dbReference type="STRING" id="1835702.A0A1F5L8K1"/>
<evidence type="ECO:0000259" key="3">
    <source>
        <dbReference type="Pfam" id="PF17111"/>
    </source>
</evidence>
<dbReference type="EMBL" id="LXJU01000021">
    <property type="protein sequence ID" value="OGE49558.1"/>
    <property type="molecule type" value="Genomic_DNA"/>
</dbReference>
<name>A0A1F5L8K1_PENAI</name>
<protein>
    <recommendedName>
        <fullName evidence="3">Azaphilone pigments biosynthesis cluster protein L N-terminal domain-containing protein</fullName>
    </recommendedName>
</protein>
<evidence type="ECO:0000313" key="4">
    <source>
        <dbReference type="EMBL" id="OGE49558.1"/>
    </source>
</evidence>
<keyword evidence="1" id="KW-0175">Coiled coil</keyword>
<reference evidence="4 5" key="1">
    <citation type="journal article" date="2016" name="Sci. Rep.">
        <title>Penicillium arizonense, a new, genome sequenced fungal species, reveals a high chemical diversity in secreted metabolites.</title>
        <authorList>
            <person name="Grijseels S."/>
            <person name="Nielsen J.C."/>
            <person name="Randelovic M."/>
            <person name="Nielsen J."/>
            <person name="Nielsen K.F."/>
            <person name="Workman M."/>
            <person name="Frisvad J.C."/>
        </authorList>
    </citation>
    <scope>NUCLEOTIDE SEQUENCE [LARGE SCALE GENOMIC DNA]</scope>
    <source>
        <strain evidence="4 5">CBS 141311</strain>
    </source>
</reference>
<accession>A0A1F5L8K1</accession>
<evidence type="ECO:0000256" key="1">
    <source>
        <dbReference type="SAM" id="Coils"/>
    </source>
</evidence>
<evidence type="ECO:0000256" key="2">
    <source>
        <dbReference type="SAM" id="MobiDB-lite"/>
    </source>
</evidence>
<dbReference type="RefSeq" id="XP_022485009.1">
    <property type="nucleotide sequence ID" value="XM_022635143.1"/>
</dbReference>
<dbReference type="GeneID" id="34579877"/>
<dbReference type="OrthoDB" id="4540793at2759"/>
<organism evidence="4 5">
    <name type="scientific">Penicillium arizonense</name>
    <dbReference type="NCBI Taxonomy" id="1835702"/>
    <lineage>
        <taxon>Eukaryota</taxon>
        <taxon>Fungi</taxon>
        <taxon>Dikarya</taxon>
        <taxon>Ascomycota</taxon>
        <taxon>Pezizomycotina</taxon>
        <taxon>Eurotiomycetes</taxon>
        <taxon>Eurotiomycetidae</taxon>
        <taxon>Eurotiales</taxon>
        <taxon>Aspergillaceae</taxon>
        <taxon>Penicillium</taxon>
    </lineage>
</organism>
<evidence type="ECO:0000313" key="5">
    <source>
        <dbReference type="Proteomes" id="UP000177622"/>
    </source>
</evidence>
<dbReference type="Proteomes" id="UP000177622">
    <property type="component" value="Unassembled WGS sequence"/>
</dbReference>
<dbReference type="InterPro" id="IPR031348">
    <property type="entry name" value="PigL_N"/>
</dbReference>
<feature type="domain" description="Azaphilone pigments biosynthesis cluster protein L N-terminal" evidence="3">
    <location>
        <begin position="2"/>
        <end position="96"/>
    </location>
</feature>
<proteinExistence type="predicted"/>